<keyword evidence="1" id="KW-1133">Transmembrane helix</keyword>
<name>A0ABD2TJA4_9SOLN</name>
<keyword evidence="3" id="KW-1185">Reference proteome</keyword>
<keyword evidence="1" id="KW-0472">Membrane</keyword>
<feature type="transmembrane region" description="Helical" evidence="1">
    <location>
        <begin position="51"/>
        <end position="72"/>
    </location>
</feature>
<gene>
    <name evidence="2" type="ORF">AABB24_017155</name>
</gene>
<evidence type="ECO:0000256" key="1">
    <source>
        <dbReference type="SAM" id="Phobius"/>
    </source>
</evidence>
<feature type="non-terminal residue" evidence="2">
    <location>
        <position position="1"/>
    </location>
</feature>
<keyword evidence="1" id="KW-0812">Transmembrane</keyword>
<dbReference type="Proteomes" id="UP001627284">
    <property type="component" value="Unassembled WGS sequence"/>
</dbReference>
<comment type="caution">
    <text evidence="2">The sequence shown here is derived from an EMBL/GenBank/DDBJ whole genome shotgun (WGS) entry which is preliminary data.</text>
</comment>
<reference evidence="2 3" key="1">
    <citation type="submission" date="2024-05" db="EMBL/GenBank/DDBJ databases">
        <title>De novo assembly of an allotetraploid wild potato.</title>
        <authorList>
            <person name="Hosaka A.J."/>
        </authorList>
    </citation>
    <scope>NUCLEOTIDE SEQUENCE [LARGE SCALE GENOMIC DNA]</scope>
    <source>
        <tissue evidence="2">Young leaves</tissue>
    </source>
</reference>
<protein>
    <submittedName>
        <fullName evidence="2">Uncharacterized protein</fullName>
    </submittedName>
</protein>
<proteinExistence type="predicted"/>
<accession>A0ABD2TJA4</accession>
<evidence type="ECO:0000313" key="3">
    <source>
        <dbReference type="Proteomes" id="UP001627284"/>
    </source>
</evidence>
<sequence length="101" mass="11363">LPPAEVLLSRSLLSLHHKCICRLNLKILLSWLLHQFSDSADLLSSSWYDSILFFLVVSILYIIDIYLPFSLFSSNGRDSVQLVVSVCSAPSNLVPESERVL</sequence>
<dbReference type="AlphaFoldDB" id="A0ABD2TJA4"/>
<evidence type="ECO:0000313" key="2">
    <source>
        <dbReference type="EMBL" id="KAL3356331.1"/>
    </source>
</evidence>
<organism evidence="2 3">
    <name type="scientific">Solanum stoloniferum</name>
    <dbReference type="NCBI Taxonomy" id="62892"/>
    <lineage>
        <taxon>Eukaryota</taxon>
        <taxon>Viridiplantae</taxon>
        <taxon>Streptophyta</taxon>
        <taxon>Embryophyta</taxon>
        <taxon>Tracheophyta</taxon>
        <taxon>Spermatophyta</taxon>
        <taxon>Magnoliopsida</taxon>
        <taxon>eudicotyledons</taxon>
        <taxon>Gunneridae</taxon>
        <taxon>Pentapetalae</taxon>
        <taxon>asterids</taxon>
        <taxon>lamiids</taxon>
        <taxon>Solanales</taxon>
        <taxon>Solanaceae</taxon>
        <taxon>Solanoideae</taxon>
        <taxon>Solaneae</taxon>
        <taxon>Solanum</taxon>
    </lineage>
</organism>
<dbReference type="EMBL" id="JBJKTR010000010">
    <property type="protein sequence ID" value="KAL3356331.1"/>
    <property type="molecule type" value="Genomic_DNA"/>
</dbReference>